<reference evidence="3" key="1">
    <citation type="journal article" date="2014" name="Environ. Microbiol.">
        <title>Comparative genomics of the marine bacterial genus Glaciecola reveals the high degree of genomic diversity and genomic characteristic for cold adaptation.</title>
        <authorList>
            <person name="Qin Q.L."/>
            <person name="Xie B.B."/>
            <person name="Yu Y."/>
            <person name="Shu Y.L."/>
            <person name="Rong J.C."/>
            <person name="Zhang Y.J."/>
            <person name="Zhao D.L."/>
            <person name="Chen X.L."/>
            <person name="Zhang X.Y."/>
            <person name="Chen B."/>
            <person name="Zhou B.C."/>
            <person name="Zhang Y.Z."/>
        </authorList>
    </citation>
    <scope>NUCLEOTIDE SEQUENCE [LARGE SCALE GENOMIC DNA]</scope>
    <source>
        <strain evidence="3">ACAM 615</strain>
    </source>
</reference>
<evidence type="ECO:0000313" key="3">
    <source>
        <dbReference type="Proteomes" id="UP000006251"/>
    </source>
</evidence>
<dbReference type="PANTHER" id="PTHR23150:SF19">
    <property type="entry name" value="FORMYLGLYCINE-GENERATING ENZYME"/>
    <property type="match status" value="1"/>
</dbReference>
<dbReference type="GO" id="GO:0120147">
    <property type="term" value="F:formylglycine-generating oxidase activity"/>
    <property type="evidence" value="ECO:0007669"/>
    <property type="project" value="TreeGrafter"/>
</dbReference>
<proteinExistence type="predicted"/>
<dbReference type="InterPro" id="IPR051043">
    <property type="entry name" value="Sulfatase_Mod_Factor_Kinase"/>
</dbReference>
<sequence>MAKRVLIIGSIGLVLAFLGYQLFATQMFDIKPEQSSNSCAEPKGMAFVEGGTFTMGAGAVYAEEMPAIQRVVKDFYMDRHEVTNLQFAEFIEATGYVTMAQRVPNADDYPDIPAELLTPGSAVFVKLSQAVEASTFFNWWHFTEGANWKNPLGPNSNIQDKDDFPVIHIAYDDAQAYAKWKGHRLPTEAEYEYASRGGLDGAKYASGSTLLNNGKYIANTWQGLFPFNDTAEDGYVGLAPVGCYPANHFGIHDLIGNVWEWTQSVYYPRHFDPSHLPANLPAKGYDEKQPGIAVGVVKGGSYLCAEDFCMRYRPAARHAQDTGLGTSHIGFRTVKDP</sequence>
<protein>
    <submittedName>
        <fullName evidence="2">Sulfatase-modifying factor 2</fullName>
    </submittedName>
</protein>
<gene>
    <name evidence="2" type="ORF">GPAL_2850</name>
</gene>
<name>K6Z0G9_9ALTE</name>
<accession>K6Z0G9</accession>
<dbReference type="Proteomes" id="UP000006251">
    <property type="component" value="Unassembled WGS sequence"/>
</dbReference>
<evidence type="ECO:0000259" key="1">
    <source>
        <dbReference type="Pfam" id="PF03781"/>
    </source>
</evidence>
<dbReference type="STRING" id="1121922.GCA_000428905_00335"/>
<dbReference type="Pfam" id="PF03781">
    <property type="entry name" value="FGE-sulfatase"/>
    <property type="match status" value="1"/>
</dbReference>
<feature type="domain" description="Sulfatase-modifying factor enzyme-like" evidence="1">
    <location>
        <begin position="43"/>
        <end position="335"/>
    </location>
</feature>
<dbReference type="InterPro" id="IPR016187">
    <property type="entry name" value="CTDL_fold"/>
</dbReference>
<keyword evidence="3" id="KW-1185">Reference proteome</keyword>
<organism evidence="2 3">
    <name type="scientific">Brumicola pallidula DSM 14239 = ACAM 615</name>
    <dbReference type="NCBI Taxonomy" id="1121922"/>
    <lineage>
        <taxon>Bacteria</taxon>
        <taxon>Pseudomonadati</taxon>
        <taxon>Pseudomonadota</taxon>
        <taxon>Gammaproteobacteria</taxon>
        <taxon>Alteromonadales</taxon>
        <taxon>Alteromonadaceae</taxon>
        <taxon>Brumicola</taxon>
    </lineage>
</organism>
<dbReference type="Gene3D" id="3.90.1580.10">
    <property type="entry name" value="paralog of FGE (formylglycine-generating enzyme)"/>
    <property type="match status" value="1"/>
</dbReference>
<dbReference type="InterPro" id="IPR042095">
    <property type="entry name" value="SUMF_sf"/>
</dbReference>
<evidence type="ECO:0000313" key="2">
    <source>
        <dbReference type="EMBL" id="GAC29701.1"/>
    </source>
</evidence>
<dbReference type="EMBL" id="BAEQ01000050">
    <property type="protein sequence ID" value="GAC29701.1"/>
    <property type="molecule type" value="Genomic_DNA"/>
</dbReference>
<dbReference type="AlphaFoldDB" id="K6Z0G9"/>
<dbReference type="PANTHER" id="PTHR23150">
    <property type="entry name" value="SULFATASE MODIFYING FACTOR 1, 2"/>
    <property type="match status" value="1"/>
</dbReference>
<dbReference type="InterPro" id="IPR005532">
    <property type="entry name" value="SUMF_dom"/>
</dbReference>
<comment type="caution">
    <text evidence="2">The sequence shown here is derived from an EMBL/GenBank/DDBJ whole genome shotgun (WGS) entry which is preliminary data.</text>
</comment>
<dbReference type="RefSeq" id="WP_006012962.1">
    <property type="nucleotide sequence ID" value="NZ_BAEQ01000050.1"/>
</dbReference>
<dbReference type="SUPFAM" id="SSF56436">
    <property type="entry name" value="C-type lectin-like"/>
    <property type="match status" value="1"/>
</dbReference>